<dbReference type="SUPFAM" id="SSF56563">
    <property type="entry name" value="Major capsid protein gp5"/>
    <property type="match status" value="1"/>
</dbReference>
<evidence type="ECO:0000256" key="1">
    <source>
        <dbReference type="SAM" id="Coils"/>
    </source>
</evidence>
<evidence type="ECO:0000313" key="3">
    <source>
        <dbReference type="Proteomes" id="UP001460679"/>
    </source>
</evidence>
<reference evidence="2" key="1">
    <citation type="submission" date="2024-03" db="EMBL/GenBank/DDBJ databases">
        <title>Complete genome sequence of Mycoplasma gypis type strain B1/T1.</title>
        <authorList>
            <person name="Spergser J."/>
        </authorList>
    </citation>
    <scope>NUCLEOTIDE SEQUENCE [LARGE SCALE GENOMIC DNA]</scope>
    <source>
        <strain evidence="2">B1/T1</strain>
    </source>
</reference>
<gene>
    <name evidence="2" type="ORF">WG616_01015</name>
</gene>
<sequence>MQTNQNQQNDNNSPKTRLYSYSSGLVVRNTNEENKTPKRAIELSVKLDSWSPVYKNLNGQKYREKIAPDCFDYNEPLERQKINSYLDHKIGIEHLLASTANNTLKIHKEANTIFATFEVNEQDAMQSKVANLIESGVVKSNSFIFEPVETSKNINKDKQTSEDVDFELIYKKARLISIDPVYSGFYPQDECRVFTRELKPYAEEFANPTEEDKNEQTQTKGEDEMNKEQIEKMLQDALKEYKEKEQANIQTKQQPLQEVQTKNEDTEKLQNLEQKVKELEAQQLTKRAFESLTHAKTQLNLEQLKTKAKNGTIQKDEISELMKQQYYALTPAQKTEARLINSVIFDAFEKRVLDGTTSEKGLALIETHTMPGVLTEWQAQFPEFTELAKKYPLTGLDTLVKNFYVSDHKQITEIAEAADSTALGGKTFKVTLSPKRHSIKISQNNALTHGQELWDAQTQNAKDQIIRDLRKNFYAGIFAHADQAMEQSTYTGGVTLEAKVETAEVGKFTFSDLDAVITRIVAEYGEGALSGFVFATHPDILSEMERSYINNTQSSFINLLYNPQTRTYRGLPILLSQEFPTKKIAKQAKVGLLFKKEAVCAYGLTFMIADDPYTDLSKDITNRYVSTRGEIKLIDPFVNSRYIFVKNN</sequence>
<dbReference type="Proteomes" id="UP001460679">
    <property type="component" value="Chromosome"/>
</dbReference>
<evidence type="ECO:0000313" key="2">
    <source>
        <dbReference type="EMBL" id="WXL28597.1"/>
    </source>
</evidence>
<name>A0ABZ2RQ52_9BACT</name>
<feature type="coiled-coil region" evidence="1">
    <location>
        <begin position="227"/>
        <end position="282"/>
    </location>
</feature>
<accession>A0ABZ2RQ52</accession>
<dbReference type="RefSeq" id="WP_205498919.1">
    <property type="nucleotide sequence ID" value="NZ_CP148066.1"/>
</dbReference>
<organism evidence="2 3">
    <name type="scientific">[Mycoplasma] gypis</name>
    <dbReference type="NCBI Taxonomy" id="92404"/>
    <lineage>
        <taxon>Bacteria</taxon>
        <taxon>Bacillati</taxon>
        <taxon>Mycoplasmatota</taxon>
        <taxon>Mycoplasmoidales</taxon>
        <taxon>Metamycoplasmataceae</taxon>
        <taxon>Metamycoplasma</taxon>
    </lineage>
</organism>
<protein>
    <submittedName>
        <fullName evidence="2">Phage prohead protein</fullName>
    </submittedName>
</protein>
<keyword evidence="3" id="KW-1185">Reference proteome</keyword>
<keyword evidence="1" id="KW-0175">Coiled coil</keyword>
<proteinExistence type="predicted"/>
<dbReference type="EMBL" id="CP148066">
    <property type="protein sequence ID" value="WXL28597.1"/>
    <property type="molecule type" value="Genomic_DNA"/>
</dbReference>